<dbReference type="InterPro" id="IPR027073">
    <property type="entry name" value="5_3_exoribonuclease"/>
</dbReference>
<feature type="region of interest" description="Disordered" evidence="5">
    <location>
        <begin position="1338"/>
        <end position="1442"/>
    </location>
</feature>
<dbReference type="InParanoid" id="A0A151ZBH7"/>
<comment type="similarity">
    <text evidence="4">Belongs to the 5'-3' exonuclease family.</text>
</comment>
<dbReference type="GO" id="GO:0005634">
    <property type="term" value="C:nucleus"/>
    <property type="evidence" value="ECO:0007669"/>
    <property type="project" value="TreeGrafter"/>
</dbReference>
<feature type="domain" description="Xrn1 N-terminal" evidence="6">
    <location>
        <begin position="1"/>
        <end position="224"/>
    </location>
</feature>
<dbReference type="InterPro" id="IPR041385">
    <property type="entry name" value="SH3_12"/>
</dbReference>
<dbReference type="GO" id="GO:0003723">
    <property type="term" value="F:RNA binding"/>
    <property type="evidence" value="ECO:0007669"/>
    <property type="project" value="TreeGrafter"/>
</dbReference>
<gene>
    <name evidence="11" type="ORF">DLAC_08247</name>
</gene>
<dbReference type="CDD" id="cd18673">
    <property type="entry name" value="PIN_XRN1-2-like"/>
    <property type="match status" value="1"/>
</dbReference>
<comment type="caution">
    <text evidence="11">The sequence shown here is derived from an EMBL/GenBank/DDBJ whole genome shotgun (WGS) entry which is preliminary data.</text>
</comment>
<dbReference type="GO" id="GO:0016075">
    <property type="term" value="P:rRNA catabolic process"/>
    <property type="evidence" value="ECO:0007669"/>
    <property type="project" value="TreeGrafter"/>
</dbReference>
<evidence type="ECO:0000256" key="4">
    <source>
        <dbReference type="ARBA" id="ARBA00038299"/>
    </source>
</evidence>
<keyword evidence="1" id="KW-0540">Nuclease</keyword>
<dbReference type="Gene3D" id="3.40.50.12390">
    <property type="match status" value="2"/>
</dbReference>
<dbReference type="EMBL" id="LODT01000035">
    <property type="protein sequence ID" value="KYQ91303.1"/>
    <property type="molecule type" value="Genomic_DNA"/>
</dbReference>
<dbReference type="Pfam" id="PF18334">
    <property type="entry name" value="XRN1_D2_D3"/>
    <property type="match status" value="1"/>
</dbReference>
<feature type="region of interest" description="Disordered" evidence="5">
    <location>
        <begin position="1281"/>
        <end position="1307"/>
    </location>
</feature>
<keyword evidence="3" id="KW-0269">Exonuclease</keyword>
<dbReference type="InterPro" id="IPR041106">
    <property type="entry name" value="XRN1_D2_D3"/>
</dbReference>
<evidence type="ECO:0000256" key="5">
    <source>
        <dbReference type="SAM" id="MobiDB-lite"/>
    </source>
</evidence>
<dbReference type="PANTHER" id="PTHR12341:SF7">
    <property type="entry name" value="5'-3' EXORIBONUCLEASE 1"/>
    <property type="match status" value="1"/>
</dbReference>
<proteinExistence type="inferred from homology"/>
<evidence type="ECO:0000313" key="12">
    <source>
        <dbReference type="Proteomes" id="UP000076078"/>
    </source>
</evidence>
<dbReference type="Pfam" id="PF03159">
    <property type="entry name" value="XRN_N"/>
    <property type="match status" value="1"/>
</dbReference>
<dbReference type="OMA" id="CTHPNDV"/>
<dbReference type="Proteomes" id="UP000076078">
    <property type="component" value="Unassembled WGS sequence"/>
</dbReference>
<evidence type="ECO:0000256" key="2">
    <source>
        <dbReference type="ARBA" id="ARBA00022801"/>
    </source>
</evidence>
<feature type="compositionally biased region" description="Pro residues" evidence="5">
    <location>
        <begin position="1462"/>
        <end position="1496"/>
    </location>
</feature>
<feature type="compositionally biased region" description="Low complexity" evidence="5">
    <location>
        <begin position="1415"/>
        <end position="1441"/>
    </location>
</feature>
<dbReference type="Gene3D" id="2.30.30.750">
    <property type="match status" value="1"/>
</dbReference>
<feature type="domain" description="Xrn1 helical" evidence="7">
    <location>
        <begin position="410"/>
        <end position="590"/>
    </location>
</feature>
<evidence type="ECO:0000259" key="6">
    <source>
        <dbReference type="Pfam" id="PF03159"/>
    </source>
</evidence>
<dbReference type="STRING" id="361077.A0A151ZBH7"/>
<dbReference type="FunCoup" id="A0A151ZBH7">
    <property type="interactions" value="397"/>
</dbReference>
<feature type="compositionally biased region" description="Polar residues" evidence="5">
    <location>
        <begin position="1095"/>
        <end position="1114"/>
    </location>
</feature>
<evidence type="ECO:0000259" key="9">
    <source>
        <dbReference type="Pfam" id="PF18332"/>
    </source>
</evidence>
<feature type="region of interest" description="Disordered" evidence="5">
    <location>
        <begin position="1457"/>
        <end position="1535"/>
    </location>
</feature>
<dbReference type="OrthoDB" id="372487at2759"/>
<protein>
    <submittedName>
        <fullName evidence="11">5'-3' exoribonuclease</fullName>
    </submittedName>
</protein>
<dbReference type="Pfam" id="PF17846">
    <property type="entry name" value="XRN_M"/>
    <property type="match status" value="2"/>
</dbReference>
<dbReference type="PANTHER" id="PTHR12341">
    <property type="entry name" value="5'-&gt;3' EXORIBONUCLEASE"/>
    <property type="match status" value="1"/>
</dbReference>
<feature type="region of interest" description="Disordered" evidence="5">
    <location>
        <begin position="1092"/>
        <end position="1135"/>
    </location>
</feature>
<feature type="domain" description="5'-3' exoribonuclease 1 SH3-like" evidence="8">
    <location>
        <begin position="1133"/>
        <end position="1198"/>
    </location>
</feature>
<accession>A0A151ZBH7</accession>
<feature type="region of interest" description="Disordered" evidence="5">
    <location>
        <begin position="1591"/>
        <end position="1613"/>
    </location>
</feature>
<feature type="domain" description="5'-3' exoribonuclease 1 D1" evidence="9">
    <location>
        <begin position="629"/>
        <end position="826"/>
    </location>
</feature>
<feature type="domain" description="Xrn1 helical" evidence="7">
    <location>
        <begin position="268"/>
        <end position="374"/>
    </location>
</feature>
<dbReference type="InterPro" id="IPR047008">
    <property type="entry name" value="XRN1_SH3_sf"/>
</dbReference>
<dbReference type="InterPro" id="IPR004859">
    <property type="entry name" value="Xrn1_N"/>
</dbReference>
<evidence type="ECO:0000259" key="10">
    <source>
        <dbReference type="Pfam" id="PF18334"/>
    </source>
</evidence>
<dbReference type="Gene3D" id="1.25.40.1050">
    <property type="match status" value="1"/>
</dbReference>
<dbReference type="InterPro" id="IPR041412">
    <property type="entry name" value="Xrn1_helical"/>
</dbReference>
<dbReference type="Gene3D" id="2.170.260.40">
    <property type="match status" value="1"/>
</dbReference>
<sequence>MGVPRFFRWISERYPQILQKVLESNPPEYDNLYLDMNGIIHACSQETSKLLSFSEDELIRQVCNYVDLLFHTIRPKKLFYMAIDGVAPRSKMNQQRQRRYLAAFNEEKTKRELLNAGKPIPEVEFKRNCITPGTPFMHNLSEALQFYIQKKISEDLSWREVQIIFSGPENPGEGEHKIIDYIRKNKASPDWDSNQTHCIYGLDADLILLSLVTHEPNFSILREEISFKKESSKKPKKEKPVDFQLLHIPILREYLDLELRTDNLSFGYDLERIIDDFTLIMIFFGNDFLPHIPMLEISQGGLNSVLELYRNSLEDLGGYLTNGAEIDLDRLQGFMVKLKNFEQSQKVLPDSKEQEENEEMIEDMLLEHDSLEEGEKKRLEQLAMDRLKQHFSDIHVSEDSTTDRDSPSMYENNYYRVHFQDFPETYEEIKKFKQDLVLNYVEGLSWVLNYYHNGCISWNWHYNYYYAPMAGDFVNVPQLLIQFDYGAPVTPFQQLLSVLPPQSSELLPECYRYLMTSQSSPIVDLYPVTFEIDAQDPHYFDGIAMIGFINHQRLIDATFDQSQFAYTDKEKQRNTLKNAVIIYHDDDIKKHMVPSPNNKIFSDLAESTATTEDIILPIHDSGLKPFRYCDDVLTGVHGPPGFPTLMTQKFQWTMRAGVIDVWGMRTKKDSFIITLENPHIRQHLNREISSTEQLKQLAQQFMSKKCYVNWPYHTEAKIIGFSTIDQMINSEGQISQFSASQKLMFVDEMKDMKSKYLQHGIDLYEPGKKVDYNYCPGIMVHVNKLVGVDSLPGGGTKKRYSDAESVYPIELMVDYSSLKSDPRFEEIVNVPFESRYPVGKKVIYTKRDKYFGCVGTVTMAYDNQLKLDLNVPSQPIDLEFGHSVAQMDERYFAINEVAKLLEMPISHVNLLTGGLYIAKPSSDIGLNLKFAGRQQQVQGYCRGIVVARTPEGHVQRKWEFSKLAVDLMQSYLKEFPIVYKILQYYTTNKAEVPTQNGYSRTMVDITPLFSNNEEKTATLLKIQEFLDRSEIRKKRIVSCDTMSLSKDLIQKIQEHYLAISEKCEMTVQSIHTIADNVNDPLSYESIISYERQQNHQHPGNTHGQNSPGNKSPKFSSSTPNNNHSNNSKKPSNKFRIGDRVLTSLEKGNVPFGRLATVVAVNDTKVDIVFDQECFSANSLEGFCAEKRGLSISTLRLYNLSNPFSLYQKSNHHQRGYKQKSVDPHEFWEKLNSSKDGKLPQDNESIPTHKLHTPEQVEERLLNTSNQEEEQLSWQQLEMLNGISGSQSNNNNNNNNNNKNQQSNKNSTYSTNYVANTLRTSSGQQKNVNYLMKRAPQYTQNNFSSEKEYTKQNPKLPTNFYYDQNGNPVQPPPQKQKKQKSNKVNVEKQHRPVENVDPKKQKQLDFIFQNIKADQNNNSNGGSSVGTSTTPSTSSSVESNPPQTAQAALLLRDIFSSTQPEHSIPPPQYAYPHYPYPHPPPPPPHFQQPYPYPPQFPFPHHLHTSNNNHNNNNNHKLNLNNQNNQRNQNNQKPSNHQIKNFNLKMHKLKLNNHQNQKHQNQRMVQPKRNNLQKIESINQKFLHQNHKIHHQLNNNNLNSSAPSYHHLINNKKKK</sequence>
<evidence type="ECO:0000259" key="7">
    <source>
        <dbReference type="Pfam" id="PF17846"/>
    </source>
</evidence>
<feature type="region of interest" description="Disordered" evidence="5">
    <location>
        <begin position="1231"/>
        <end position="1254"/>
    </location>
</feature>
<evidence type="ECO:0000259" key="8">
    <source>
        <dbReference type="Pfam" id="PF18129"/>
    </source>
</evidence>
<dbReference type="Pfam" id="PF18332">
    <property type="entry name" value="XRN1_D1"/>
    <property type="match status" value="1"/>
</dbReference>
<feature type="compositionally biased region" description="Basic and acidic residues" evidence="5">
    <location>
        <begin position="1231"/>
        <end position="1240"/>
    </location>
</feature>
<keyword evidence="12" id="KW-1185">Reference proteome</keyword>
<evidence type="ECO:0000256" key="1">
    <source>
        <dbReference type="ARBA" id="ARBA00022722"/>
    </source>
</evidence>
<dbReference type="InterPro" id="IPR047007">
    <property type="entry name" value="XRN1_D1_sf"/>
</dbReference>
<organism evidence="11 12">
    <name type="scientific">Tieghemostelium lacteum</name>
    <name type="common">Slime mold</name>
    <name type="synonym">Dictyostelium lacteum</name>
    <dbReference type="NCBI Taxonomy" id="361077"/>
    <lineage>
        <taxon>Eukaryota</taxon>
        <taxon>Amoebozoa</taxon>
        <taxon>Evosea</taxon>
        <taxon>Eumycetozoa</taxon>
        <taxon>Dictyostelia</taxon>
        <taxon>Dictyosteliales</taxon>
        <taxon>Raperosteliaceae</taxon>
        <taxon>Tieghemostelium</taxon>
    </lineage>
</organism>
<feature type="compositionally biased region" description="Low complexity" evidence="5">
    <location>
        <begin position="1505"/>
        <end position="1531"/>
    </location>
</feature>
<reference evidence="11 12" key="1">
    <citation type="submission" date="2015-12" db="EMBL/GenBank/DDBJ databases">
        <title>Dictyostelia acquired genes for synthesis and detection of signals that induce cell-type specialization by lateral gene transfer from prokaryotes.</title>
        <authorList>
            <person name="Gloeckner G."/>
            <person name="Schaap P."/>
        </authorList>
    </citation>
    <scope>NUCLEOTIDE SEQUENCE [LARGE SCALE GENOMIC DNA]</scope>
    <source>
        <strain evidence="11 12">TK</strain>
    </source>
</reference>
<feature type="compositionally biased region" description="Low complexity" evidence="5">
    <location>
        <begin position="1115"/>
        <end position="1129"/>
    </location>
</feature>
<evidence type="ECO:0000313" key="11">
    <source>
        <dbReference type="EMBL" id="KYQ91303.1"/>
    </source>
</evidence>
<keyword evidence="2" id="KW-0378">Hydrolase</keyword>
<name>A0A151ZBH7_TIELA</name>
<dbReference type="GO" id="GO:0000956">
    <property type="term" value="P:nuclear-transcribed mRNA catabolic process"/>
    <property type="evidence" value="ECO:0007669"/>
    <property type="project" value="TreeGrafter"/>
</dbReference>
<dbReference type="Pfam" id="PF18129">
    <property type="entry name" value="SH3_12"/>
    <property type="match status" value="1"/>
</dbReference>
<feature type="domain" description="Exoribonuclease Xrn1 D2/D3" evidence="10">
    <location>
        <begin position="831"/>
        <end position="1063"/>
    </location>
</feature>
<dbReference type="GO" id="GO:0004534">
    <property type="term" value="F:5'-3' RNA exonuclease activity"/>
    <property type="evidence" value="ECO:0007669"/>
    <property type="project" value="TreeGrafter"/>
</dbReference>
<feature type="compositionally biased region" description="Basic and acidic residues" evidence="5">
    <location>
        <begin position="1384"/>
        <end position="1402"/>
    </location>
</feature>
<dbReference type="InterPro" id="IPR040992">
    <property type="entry name" value="XRN1_D1"/>
</dbReference>
<evidence type="ECO:0000256" key="3">
    <source>
        <dbReference type="ARBA" id="ARBA00022839"/>
    </source>
</evidence>